<keyword evidence="5 12" id="KW-0138">CF(0)</keyword>
<keyword evidence="11" id="KW-0472">Membrane</keyword>
<comment type="subunit">
    <text evidence="3">F-type ATPases have 2 components, CF(1) - the catalytic core - and CF(0) - the membrane proton channel.</text>
</comment>
<evidence type="ECO:0000313" key="13">
    <source>
        <dbReference type="EMBL" id="ALO76111.1"/>
    </source>
</evidence>
<accession>A0A0S2MN02</accession>
<evidence type="ECO:0000256" key="11">
    <source>
        <dbReference type="ARBA" id="ARBA00023136"/>
    </source>
</evidence>
<evidence type="ECO:0000256" key="2">
    <source>
        <dbReference type="ARBA" id="ARBA00008892"/>
    </source>
</evidence>
<evidence type="ECO:0000256" key="8">
    <source>
        <dbReference type="ARBA" id="ARBA00022989"/>
    </source>
</evidence>
<keyword evidence="10 12" id="KW-0496">Mitochondrion</keyword>
<comment type="subcellular location">
    <subcellularLocation>
        <location evidence="1 12">Mitochondrion membrane</location>
        <topology evidence="1 12">Single-pass membrane protein</topology>
    </subcellularLocation>
</comment>
<dbReference type="GO" id="GO:0015078">
    <property type="term" value="F:proton transmembrane transporter activity"/>
    <property type="evidence" value="ECO:0007669"/>
    <property type="project" value="InterPro"/>
</dbReference>
<evidence type="ECO:0000256" key="4">
    <source>
        <dbReference type="ARBA" id="ARBA00022448"/>
    </source>
</evidence>
<gene>
    <name evidence="13" type="primary">atp8</name>
</gene>
<comment type="similarity">
    <text evidence="2 12">Belongs to the ATPase protein 8 family.</text>
</comment>
<dbReference type="EMBL" id="JX412727">
    <property type="protein sequence ID" value="ALO76111.1"/>
    <property type="molecule type" value="Genomic_DNA"/>
</dbReference>
<dbReference type="InterPro" id="IPR001421">
    <property type="entry name" value="ATP8_metazoa"/>
</dbReference>
<organism evidence="13">
    <name type="scientific">Ptilodactyla sp. PTY01</name>
    <dbReference type="NCBI Taxonomy" id="1205576"/>
    <lineage>
        <taxon>Eukaryota</taxon>
        <taxon>Metazoa</taxon>
        <taxon>Ecdysozoa</taxon>
        <taxon>Arthropoda</taxon>
        <taxon>Hexapoda</taxon>
        <taxon>Insecta</taxon>
        <taxon>Pterygota</taxon>
        <taxon>Neoptera</taxon>
        <taxon>Endopterygota</taxon>
        <taxon>Coleoptera</taxon>
        <taxon>Polyphaga</taxon>
        <taxon>Elateriformia</taxon>
        <taxon>Byrrhoidea</taxon>
        <taxon>Ptilodactylidae</taxon>
        <taxon>Ptilodactyla</taxon>
    </lineage>
</organism>
<keyword evidence="7 12" id="KW-0375">Hydrogen ion transport</keyword>
<keyword evidence="6 12" id="KW-0812">Transmembrane</keyword>
<sequence>MPQMAPMNWTMLFITFCMIFLLFNSLNYFMFSYPVNTQSNIKTNKFTMNWKW</sequence>
<reference evidence="13" key="1">
    <citation type="submission" date="2012-06" db="EMBL/GenBank/DDBJ databases">
        <title>Mitogenomics of the Coleoptera under dense taxon sampling.</title>
        <authorList>
            <person name="Timmermans M.J.T.N."/>
            <person name="Lim J."/>
            <person name="Dodsworth S."/>
            <person name="Haran J."/>
            <person name="Ahrens D."/>
            <person name="Bocak L."/>
            <person name="London A."/>
            <person name="Culverwell L."/>
            <person name="Vogler A.P."/>
        </authorList>
    </citation>
    <scope>NUCLEOTIDE SEQUENCE</scope>
</reference>
<dbReference type="AlphaFoldDB" id="A0A0S2MN02"/>
<keyword evidence="9 12" id="KW-0406">Ion transport</keyword>
<dbReference type="GO" id="GO:0031966">
    <property type="term" value="C:mitochondrial membrane"/>
    <property type="evidence" value="ECO:0007669"/>
    <property type="project" value="UniProtKB-SubCell"/>
</dbReference>
<dbReference type="GO" id="GO:0045259">
    <property type="term" value="C:proton-transporting ATP synthase complex"/>
    <property type="evidence" value="ECO:0007669"/>
    <property type="project" value="UniProtKB-KW"/>
</dbReference>
<evidence type="ECO:0000256" key="12">
    <source>
        <dbReference type="RuleBase" id="RU003661"/>
    </source>
</evidence>
<evidence type="ECO:0000256" key="3">
    <source>
        <dbReference type="ARBA" id="ARBA00011291"/>
    </source>
</evidence>
<protein>
    <recommendedName>
        <fullName evidence="12">ATP synthase complex subunit 8</fullName>
    </recommendedName>
</protein>
<geneLocation type="mitochondrion" evidence="13"/>
<evidence type="ECO:0000256" key="5">
    <source>
        <dbReference type="ARBA" id="ARBA00022547"/>
    </source>
</evidence>
<evidence type="ECO:0000256" key="1">
    <source>
        <dbReference type="ARBA" id="ARBA00004304"/>
    </source>
</evidence>
<keyword evidence="8" id="KW-1133">Transmembrane helix</keyword>
<proteinExistence type="inferred from homology"/>
<dbReference type="Pfam" id="PF00895">
    <property type="entry name" value="ATP-synt_8"/>
    <property type="match status" value="1"/>
</dbReference>
<evidence type="ECO:0000256" key="10">
    <source>
        <dbReference type="ARBA" id="ARBA00023128"/>
    </source>
</evidence>
<evidence type="ECO:0000256" key="6">
    <source>
        <dbReference type="ARBA" id="ARBA00022692"/>
    </source>
</evidence>
<keyword evidence="4 12" id="KW-0813">Transport</keyword>
<dbReference type="GO" id="GO:0015986">
    <property type="term" value="P:proton motive force-driven ATP synthesis"/>
    <property type="evidence" value="ECO:0007669"/>
    <property type="project" value="InterPro"/>
</dbReference>
<evidence type="ECO:0000256" key="9">
    <source>
        <dbReference type="ARBA" id="ARBA00023065"/>
    </source>
</evidence>
<evidence type="ECO:0000256" key="7">
    <source>
        <dbReference type="ARBA" id="ARBA00022781"/>
    </source>
</evidence>
<name>A0A0S2MN02_9COLE</name>